<keyword evidence="2" id="KW-0472">Membrane</keyword>
<feature type="transmembrane region" description="Helical" evidence="2">
    <location>
        <begin position="118"/>
        <end position="140"/>
    </location>
</feature>
<keyword evidence="2" id="KW-1133">Transmembrane helix</keyword>
<sequence length="338" mass="37802">MSVDISQYIAAYETYRLDMSMFFSVAALVAYEHVITFQQEVDLYWKRKFKISTAVFLANRYLGLIFFGFLEYIPLRPELIYLFSCSATYYSAALANGLIYLPWAVFSALRGYALSQNIWLGFTIFVLSAFPFGTDCYANFQGLTIYVDPTYGCIPNVTISDTYVKYANLFTRVPLVIADLIVVTITWAATYKASKEASVFGSQPSITKILFRDVILDYLDPEADMTSGTGNVYFIILSLVNILHLIFSIVSIGRTDTTIHQSTLVIWIPAFTTILVSRFMLDLQAVTQNQAHQQSLSSFGSVYFNHFVGSLGASLPAPGEGAQMDEQGQPPDECSIED</sequence>
<gene>
    <name evidence="4" type="ORF">L227DRAFT_567677</name>
</gene>
<feature type="transmembrane region" description="Helical" evidence="2">
    <location>
        <begin position="49"/>
        <end position="73"/>
    </location>
</feature>
<evidence type="ECO:0000256" key="1">
    <source>
        <dbReference type="SAM" id="MobiDB-lite"/>
    </source>
</evidence>
<feature type="transmembrane region" description="Helical" evidence="2">
    <location>
        <begin position="232"/>
        <end position="252"/>
    </location>
</feature>
<accession>A0A5C2RQD4</accession>
<feature type="region of interest" description="Disordered" evidence="1">
    <location>
        <begin position="318"/>
        <end position="338"/>
    </location>
</feature>
<reference evidence="4" key="1">
    <citation type="journal article" date="2018" name="Genome Biol. Evol.">
        <title>Genomics and development of Lentinus tigrinus, a white-rot wood-decaying mushroom with dimorphic fruiting bodies.</title>
        <authorList>
            <person name="Wu B."/>
            <person name="Xu Z."/>
            <person name="Knudson A."/>
            <person name="Carlson A."/>
            <person name="Chen N."/>
            <person name="Kovaka S."/>
            <person name="LaButti K."/>
            <person name="Lipzen A."/>
            <person name="Pennachio C."/>
            <person name="Riley R."/>
            <person name="Schakwitz W."/>
            <person name="Umezawa K."/>
            <person name="Ohm R.A."/>
            <person name="Grigoriev I.V."/>
            <person name="Nagy L.G."/>
            <person name="Gibbons J."/>
            <person name="Hibbett D."/>
        </authorList>
    </citation>
    <scope>NUCLEOTIDE SEQUENCE [LARGE SCALE GENOMIC DNA]</scope>
    <source>
        <strain evidence="4">ALCF2SS1-6</strain>
    </source>
</reference>
<evidence type="ECO:0000256" key="2">
    <source>
        <dbReference type="SAM" id="Phobius"/>
    </source>
</evidence>
<evidence type="ECO:0000313" key="5">
    <source>
        <dbReference type="Proteomes" id="UP000313359"/>
    </source>
</evidence>
<organism evidence="4 5">
    <name type="scientific">Lentinus tigrinus ALCF2SS1-6</name>
    <dbReference type="NCBI Taxonomy" id="1328759"/>
    <lineage>
        <taxon>Eukaryota</taxon>
        <taxon>Fungi</taxon>
        <taxon>Dikarya</taxon>
        <taxon>Basidiomycota</taxon>
        <taxon>Agaricomycotina</taxon>
        <taxon>Agaricomycetes</taxon>
        <taxon>Polyporales</taxon>
        <taxon>Polyporaceae</taxon>
        <taxon>Lentinus</taxon>
    </lineage>
</organism>
<evidence type="ECO:0000259" key="3">
    <source>
        <dbReference type="Pfam" id="PF20151"/>
    </source>
</evidence>
<dbReference type="EMBL" id="ML122314">
    <property type="protein sequence ID" value="RPD53858.1"/>
    <property type="molecule type" value="Genomic_DNA"/>
</dbReference>
<dbReference type="AlphaFoldDB" id="A0A5C2RQD4"/>
<dbReference type="InterPro" id="IPR045340">
    <property type="entry name" value="DUF6533"/>
</dbReference>
<dbReference type="STRING" id="1328759.A0A5C2RQD4"/>
<keyword evidence="5" id="KW-1185">Reference proteome</keyword>
<dbReference type="Pfam" id="PF20151">
    <property type="entry name" value="DUF6533"/>
    <property type="match status" value="1"/>
</dbReference>
<proteinExistence type="predicted"/>
<feature type="transmembrane region" description="Helical" evidence="2">
    <location>
        <begin position="79"/>
        <end position="106"/>
    </location>
</feature>
<name>A0A5C2RQD4_9APHY</name>
<feature type="transmembrane region" description="Helical" evidence="2">
    <location>
        <begin position="264"/>
        <end position="281"/>
    </location>
</feature>
<keyword evidence="2" id="KW-0812">Transmembrane</keyword>
<protein>
    <recommendedName>
        <fullName evidence="3">DUF6533 domain-containing protein</fullName>
    </recommendedName>
</protein>
<feature type="transmembrane region" description="Helical" evidence="2">
    <location>
        <begin position="20"/>
        <end position="37"/>
    </location>
</feature>
<dbReference type="OrthoDB" id="2756573at2759"/>
<evidence type="ECO:0000313" key="4">
    <source>
        <dbReference type="EMBL" id="RPD53858.1"/>
    </source>
</evidence>
<feature type="domain" description="DUF6533" evidence="3">
    <location>
        <begin position="23"/>
        <end position="65"/>
    </location>
</feature>
<dbReference type="Proteomes" id="UP000313359">
    <property type="component" value="Unassembled WGS sequence"/>
</dbReference>